<dbReference type="InParanoid" id="A0A7N2LPP1"/>
<reference evidence="1 2" key="1">
    <citation type="journal article" date="2016" name="G3 (Bethesda)">
        <title>First Draft Assembly and Annotation of the Genome of a California Endemic Oak Quercus lobata Nee (Fagaceae).</title>
        <authorList>
            <person name="Sork V.L."/>
            <person name="Fitz-Gibbon S.T."/>
            <person name="Puiu D."/>
            <person name="Crepeau M."/>
            <person name="Gugger P.F."/>
            <person name="Sherman R."/>
            <person name="Stevens K."/>
            <person name="Langley C.H."/>
            <person name="Pellegrini M."/>
            <person name="Salzberg S.L."/>
        </authorList>
    </citation>
    <scope>NUCLEOTIDE SEQUENCE [LARGE SCALE GENOMIC DNA]</scope>
    <source>
        <strain evidence="1 2">cv. SW786</strain>
    </source>
</reference>
<organism evidence="1 2">
    <name type="scientific">Quercus lobata</name>
    <name type="common">Valley oak</name>
    <dbReference type="NCBI Taxonomy" id="97700"/>
    <lineage>
        <taxon>Eukaryota</taxon>
        <taxon>Viridiplantae</taxon>
        <taxon>Streptophyta</taxon>
        <taxon>Embryophyta</taxon>
        <taxon>Tracheophyta</taxon>
        <taxon>Spermatophyta</taxon>
        <taxon>Magnoliopsida</taxon>
        <taxon>eudicotyledons</taxon>
        <taxon>Gunneridae</taxon>
        <taxon>Pentapetalae</taxon>
        <taxon>rosids</taxon>
        <taxon>fabids</taxon>
        <taxon>Fagales</taxon>
        <taxon>Fagaceae</taxon>
        <taxon>Quercus</taxon>
    </lineage>
</organism>
<dbReference type="EnsemblPlants" id="QL05p055718:mrna">
    <property type="protein sequence ID" value="QL05p055718:mrna"/>
    <property type="gene ID" value="QL05p055718"/>
</dbReference>
<dbReference type="AlphaFoldDB" id="A0A7N2LPP1"/>
<accession>A0A7N2LPP1</accession>
<dbReference type="Proteomes" id="UP000594261">
    <property type="component" value="Chromosome 5"/>
</dbReference>
<evidence type="ECO:0000313" key="1">
    <source>
        <dbReference type="EnsemblPlants" id="QL05p055718:mrna"/>
    </source>
</evidence>
<dbReference type="Gramene" id="QL05p055718:mrna">
    <property type="protein sequence ID" value="QL05p055718:mrna"/>
    <property type="gene ID" value="QL05p055718"/>
</dbReference>
<reference evidence="1" key="2">
    <citation type="submission" date="2021-01" db="UniProtKB">
        <authorList>
            <consortium name="EnsemblPlants"/>
        </authorList>
    </citation>
    <scope>IDENTIFICATION</scope>
</reference>
<evidence type="ECO:0000313" key="2">
    <source>
        <dbReference type="Proteomes" id="UP000594261"/>
    </source>
</evidence>
<sequence length="145" mass="16813">MSYAWLPNAPVFVNAPTREMKVRELIDEDTRQWDRGIHALFDRWACEDDEAENSITKDILAVPLNQLNSPDKLIWKENRTHSFSVRTAYQVALRLKNPHQAEHSSVQVHMEENLEAKCTTKSAYFNLEGIFQLLTDAREPSPEMD</sequence>
<protein>
    <submittedName>
        <fullName evidence="1">Uncharacterized protein</fullName>
    </submittedName>
</protein>
<keyword evidence="2" id="KW-1185">Reference proteome</keyword>
<dbReference type="EMBL" id="LRBV02000005">
    <property type="status" value="NOT_ANNOTATED_CDS"/>
    <property type="molecule type" value="Genomic_DNA"/>
</dbReference>
<name>A0A7N2LPP1_QUELO</name>
<proteinExistence type="predicted"/>